<gene>
    <name evidence="2" type="ORF">HZS81_08955</name>
</gene>
<evidence type="ECO:0008006" key="4">
    <source>
        <dbReference type="Google" id="ProtNLM"/>
    </source>
</evidence>
<protein>
    <recommendedName>
        <fullName evidence="4">Cytochrome C oxidase subunit I</fullName>
    </recommendedName>
</protein>
<keyword evidence="1" id="KW-0812">Transmembrane</keyword>
<proteinExistence type="predicted"/>
<dbReference type="EMBL" id="JACCDF010000006">
    <property type="protein sequence ID" value="NYS60888.1"/>
    <property type="molecule type" value="Genomic_DNA"/>
</dbReference>
<evidence type="ECO:0000313" key="2">
    <source>
        <dbReference type="EMBL" id="NYS60888.1"/>
    </source>
</evidence>
<dbReference type="RefSeq" id="WP_179930209.1">
    <property type="nucleotide sequence ID" value="NZ_JACCDF010000006.1"/>
</dbReference>
<keyword evidence="3" id="KW-1185">Reference proteome</keyword>
<keyword evidence="1" id="KW-0472">Membrane</keyword>
<feature type="transmembrane region" description="Helical" evidence="1">
    <location>
        <begin position="12"/>
        <end position="34"/>
    </location>
</feature>
<evidence type="ECO:0000313" key="3">
    <source>
        <dbReference type="Proteomes" id="UP000586119"/>
    </source>
</evidence>
<sequence>MINLSYQKRQRLKLIMIFSIFAAPMLMAWIMVVWRVGIPEENMANGNINVNLPELAQWPIDDKEPLHRGAWVLAFDCSQKCSQRSDELWRLHRALGRDAERLTRLRIGGEYPALPGEKITRWSSSAEWAESNHAWLLDPMGQTVVAFDAHLPTKKLLDDIQHALKVNPY</sequence>
<evidence type="ECO:0000256" key="1">
    <source>
        <dbReference type="SAM" id="Phobius"/>
    </source>
</evidence>
<keyword evidence="1" id="KW-1133">Transmembrane helix</keyword>
<comment type="caution">
    <text evidence="2">The sequence shown here is derived from an EMBL/GenBank/DDBJ whole genome shotgun (WGS) entry which is preliminary data.</text>
</comment>
<dbReference type="AlphaFoldDB" id="A0A7Z0LL14"/>
<dbReference type="Proteomes" id="UP000586119">
    <property type="component" value="Unassembled WGS sequence"/>
</dbReference>
<organism evidence="2 3">
    <name type="scientific">Vreelandella salicampi</name>
    <dbReference type="NCBI Taxonomy" id="1449798"/>
    <lineage>
        <taxon>Bacteria</taxon>
        <taxon>Pseudomonadati</taxon>
        <taxon>Pseudomonadota</taxon>
        <taxon>Gammaproteobacteria</taxon>
        <taxon>Oceanospirillales</taxon>
        <taxon>Halomonadaceae</taxon>
        <taxon>Vreelandella</taxon>
    </lineage>
</organism>
<name>A0A7Z0LL14_9GAMM</name>
<reference evidence="2 3" key="1">
    <citation type="journal article" date="2015" name="Int. J. Syst. Evol. Microbiol.">
        <title>Halomonas salicampi sp. nov., a halotolerant and alkalitolerant bacterium isolated from a saltern soil.</title>
        <authorList>
            <person name="Lee J.C."/>
            <person name="Kim Y.S."/>
            <person name="Yun B.S."/>
            <person name="Whang K.S."/>
        </authorList>
    </citation>
    <scope>NUCLEOTIDE SEQUENCE [LARGE SCALE GENOMIC DNA]</scope>
    <source>
        <strain evidence="2 3">BH103</strain>
    </source>
</reference>
<accession>A0A7Z0LL14</accession>